<feature type="transmembrane region" description="Helical" evidence="13">
    <location>
        <begin position="84"/>
        <end position="102"/>
    </location>
</feature>
<proteinExistence type="inferred from homology"/>
<evidence type="ECO:0000256" key="4">
    <source>
        <dbReference type="ARBA" id="ARBA00022692"/>
    </source>
</evidence>
<dbReference type="SUPFAM" id="SSF81321">
    <property type="entry name" value="Family A G protein-coupled receptor-like"/>
    <property type="match status" value="1"/>
</dbReference>
<evidence type="ECO:0000256" key="5">
    <source>
        <dbReference type="ARBA" id="ARBA00022725"/>
    </source>
</evidence>
<keyword evidence="6 13" id="KW-1133">Transmembrane helix</keyword>
<name>A0AAV7QGW4_PLEWA</name>
<dbReference type="GO" id="GO:0005886">
    <property type="term" value="C:plasma membrane"/>
    <property type="evidence" value="ECO:0007669"/>
    <property type="project" value="UniProtKB-SubCell"/>
</dbReference>
<organism evidence="15 16">
    <name type="scientific">Pleurodeles waltl</name>
    <name type="common">Iberian ribbed newt</name>
    <dbReference type="NCBI Taxonomy" id="8319"/>
    <lineage>
        <taxon>Eukaryota</taxon>
        <taxon>Metazoa</taxon>
        <taxon>Chordata</taxon>
        <taxon>Craniata</taxon>
        <taxon>Vertebrata</taxon>
        <taxon>Euteleostomi</taxon>
        <taxon>Amphibia</taxon>
        <taxon>Batrachia</taxon>
        <taxon>Caudata</taxon>
        <taxon>Salamandroidea</taxon>
        <taxon>Salamandridae</taxon>
        <taxon>Pleurodelinae</taxon>
        <taxon>Pleurodeles</taxon>
    </lineage>
</organism>
<protein>
    <recommendedName>
        <fullName evidence="13">Olfactory receptor</fullName>
    </recommendedName>
</protein>
<evidence type="ECO:0000256" key="10">
    <source>
        <dbReference type="ARBA" id="ARBA00023180"/>
    </source>
</evidence>
<feature type="transmembrane region" description="Helical" evidence="13">
    <location>
        <begin position="42"/>
        <end position="64"/>
    </location>
</feature>
<evidence type="ECO:0000313" key="16">
    <source>
        <dbReference type="Proteomes" id="UP001066276"/>
    </source>
</evidence>
<keyword evidence="16" id="KW-1185">Reference proteome</keyword>
<dbReference type="GO" id="GO:0004984">
    <property type="term" value="F:olfactory receptor activity"/>
    <property type="evidence" value="ECO:0007669"/>
    <property type="project" value="InterPro"/>
</dbReference>
<keyword evidence="2 13" id="KW-1003">Cell membrane</keyword>
<gene>
    <name evidence="15" type="ORF">NDU88_003893</name>
</gene>
<evidence type="ECO:0000256" key="11">
    <source>
        <dbReference type="ARBA" id="ARBA00023224"/>
    </source>
</evidence>
<keyword evidence="3 13" id="KW-0716">Sensory transduction</keyword>
<dbReference type="InterPro" id="IPR000276">
    <property type="entry name" value="GPCR_Rhodpsn"/>
</dbReference>
<comment type="subcellular location">
    <subcellularLocation>
        <location evidence="1 13">Cell membrane</location>
        <topology evidence="1 13">Multi-pass membrane protein</topology>
    </subcellularLocation>
</comment>
<sequence>MNRSHQILVFMGLLIIYIIILAGNTVIISISLLDRRLHTPMYFFLGNLALLDICFTTAIVPKILINLVTEGQSISYVGCLAQSYFYFLLGTTEFLILAVMSFDRYVAICHPLRYSTIMSNLICCLLVLGSWAGGFLDTIVQTALTFQLSFCGPNVINHYFCDVEPLLKLACSDTSLIVFLDFVLASTLVLGSLLLSIVSYTCIVVAIVKMPSAKGRWKAFSTCASHMTVVFIVYGSCIFMCARPTQSASLDSSKIVSVANSILTPLLNPFIYSLRNKVMKDALWKALSRGQSPWKKETPGLSQ</sequence>
<dbReference type="PRINTS" id="PR00245">
    <property type="entry name" value="OLFACTORYR"/>
</dbReference>
<dbReference type="GO" id="GO:0004930">
    <property type="term" value="F:G protein-coupled receptor activity"/>
    <property type="evidence" value="ECO:0007669"/>
    <property type="project" value="UniProtKB-KW"/>
</dbReference>
<evidence type="ECO:0000259" key="14">
    <source>
        <dbReference type="PROSITE" id="PS50262"/>
    </source>
</evidence>
<keyword evidence="8 13" id="KW-0472">Membrane</keyword>
<evidence type="ECO:0000256" key="1">
    <source>
        <dbReference type="ARBA" id="ARBA00004651"/>
    </source>
</evidence>
<dbReference type="AlphaFoldDB" id="A0AAV7QGW4"/>
<dbReference type="PROSITE" id="PS00237">
    <property type="entry name" value="G_PROTEIN_RECEP_F1_1"/>
    <property type="match status" value="1"/>
</dbReference>
<accession>A0AAV7QGW4</accession>
<evidence type="ECO:0000313" key="15">
    <source>
        <dbReference type="EMBL" id="KAJ1137495.1"/>
    </source>
</evidence>
<keyword evidence="5 13" id="KW-0552">Olfaction</keyword>
<dbReference type="InterPro" id="IPR047132">
    <property type="entry name" value="Olfact_rcpt_6C-like"/>
</dbReference>
<evidence type="ECO:0000256" key="9">
    <source>
        <dbReference type="ARBA" id="ARBA00023170"/>
    </source>
</evidence>
<keyword evidence="4 12" id="KW-0812">Transmembrane</keyword>
<dbReference type="Gene3D" id="1.20.1070.10">
    <property type="entry name" value="Rhodopsin 7-helix transmembrane proteins"/>
    <property type="match status" value="1"/>
</dbReference>
<evidence type="ECO:0000256" key="12">
    <source>
        <dbReference type="RuleBase" id="RU000688"/>
    </source>
</evidence>
<evidence type="ECO:0000256" key="7">
    <source>
        <dbReference type="ARBA" id="ARBA00023040"/>
    </source>
</evidence>
<keyword evidence="11 12" id="KW-0807">Transducer</keyword>
<feature type="transmembrane region" description="Helical" evidence="13">
    <location>
        <begin position="114"/>
        <end position="136"/>
    </location>
</feature>
<feature type="transmembrane region" description="Helical" evidence="13">
    <location>
        <begin position="182"/>
        <end position="208"/>
    </location>
</feature>
<evidence type="ECO:0000256" key="3">
    <source>
        <dbReference type="ARBA" id="ARBA00022606"/>
    </source>
</evidence>
<evidence type="ECO:0000256" key="8">
    <source>
        <dbReference type="ARBA" id="ARBA00023136"/>
    </source>
</evidence>
<feature type="transmembrane region" description="Helical" evidence="13">
    <location>
        <begin position="6"/>
        <end position="30"/>
    </location>
</feature>
<comment type="caution">
    <text evidence="15">The sequence shown here is derived from an EMBL/GenBank/DDBJ whole genome shotgun (WGS) entry which is preliminary data.</text>
</comment>
<comment type="similarity">
    <text evidence="12">Belongs to the G-protein coupled receptor 1 family.</text>
</comment>
<feature type="transmembrane region" description="Helical" evidence="13">
    <location>
        <begin position="220"/>
        <end position="242"/>
    </location>
</feature>
<dbReference type="CDD" id="cd15912">
    <property type="entry name" value="7tmA_OR6C-like"/>
    <property type="match status" value="1"/>
</dbReference>
<keyword evidence="7 12" id="KW-0297">G-protein coupled receptor</keyword>
<dbReference type="PANTHER" id="PTHR26454">
    <property type="entry name" value="OLFACTORY RECEPTOR"/>
    <property type="match status" value="1"/>
</dbReference>
<dbReference type="InterPro" id="IPR017452">
    <property type="entry name" value="GPCR_Rhodpsn_7TM"/>
</dbReference>
<evidence type="ECO:0000256" key="2">
    <source>
        <dbReference type="ARBA" id="ARBA00022475"/>
    </source>
</evidence>
<dbReference type="FunFam" id="1.20.1070.10:FF:000010">
    <property type="entry name" value="Olfactory receptor"/>
    <property type="match status" value="1"/>
</dbReference>
<reference evidence="15" key="1">
    <citation type="journal article" date="2022" name="bioRxiv">
        <title>Sequencing and chromosome-scale assembly of the giantPleurodeles waltlgenome.</title>
        <authorList>
            <person name="Brown T."/>
            <person name="Elewa A."/>
            <person name="Iarovenko S."/>
            <person name="Subramanian E."/>
            <person name="Araus A.J."/>
            <person name="Petzold A."/>
            <person name="Susuki M."/>
            <person name="Suzuki K.-i.T."/>
            <person name="Hayashi T."/>
            <person name="Toyoda A."/>
            <person name="Oliveira C."/>
            <person name="Osipova E."/>
            <person name="Leigh N.D."/>
            <person name="Simon A."/>
            <person name="Yun M.H."/>
        </authorList>
    </citation>
    <scope>NUCLEOTIDE SEQUENCE</scope>
    <source>
        <strain evidence="15">20211129_DDA</strain>
        <tissue evidence="15">Liver</tissue>
    </source>
</reference>
<dbReference type="InterPro" id="IPR000725">
    <property type="entry name" value="Olfact_rcpt"/>
</dbReference>
<dbReference type="Proteomes" id="UP001066276">
    <property type="component" value="Chromosome 6"/>
</dbReference>
<evidence type="ECO:0000256" key="13">
    <source>
        <dbReference type="RuleBase" id="RU363047"/>
    </source>
</evidence>
<dbReference type="PROSITE" id="PS50262">
    <property type="entry name" value="G_PROTEIN_RECEP_F1_2"/>
    <property type="match status" value="1"/>
</dbReference>
<dbReference type="PRINTS" id="PR00237">
    <property type="entry name" value="GPCRRHODOPSN"/>
</dbReference>
<dbReference type="EMBL" id="JANPWB010000010">
    <property type="protein sequence ID" value="KAJ1137495.1"/>
    <property type="molecule type" value="Genomic_DNA"/>
</dbReference>
<feature type="domain" description="G-protein coupled receptors family 1 profile" evidence="14">
    <location>
        <begin position="23"/>
        <end position="272"/>
    </location>
</feature>
<keyword evidence="10" id="KW-0325">Glycoprotein</keyword>
<evidence type="ECO:0000256" key="6">
    <source>
        <dbReference type="ARBA" id="ARBA00022989"/>
    </source>
</evidence>
<dbReference type="Pfam" id="PF13853">
    <property type="entry name" value="7tm_4"/>
    <property type="match status" value="1"/>
</dbReference>
<keyword evidence="9 12" id="KW-0675">Receptor</keyword>
<feature type="transmembrane region" description="Helical" evidence="13">
    <location>
        <begin position="254"/>
        <end position="274"/>
    </location>
</feature>
<dbReference type="PANTHER" id="PTHR26454:SF18">
    <property type="entry name" value="OLFACTORY RECEPTOR 6C76"/>
    <property type="match status" value="1"/>
</dbReference>